<gene>
    <name evidence="1" type="ORF">Acr_25g0002290</name>
</gene>
<dbReference type="EMBL" id="BJWL01000025">
    <property type="protein sequence ID" value="GFZ15820.1"/>
    <property type="molecule type" value="Genomic_DNA"/>
</dbReference>
<protein>
    <submittedName>
        <fullName evidence="1">Uncharacterized protein</fullName>
    </submittedName>
</protein>
<reference evidence="1 2" key="1">
    <citation type="submission" date="2019-07" db="EMBL/GenBank/DDBJ databases">
        <title>De Novo Assembly of kiwifruit Actinidia rufa.</title>
        <authorList>
            <person name="Sugita-Konishi S."/>
            <person name="Sato K."/>
            <person name="Mori E."/>
            <person name="Abe Y."/>
            <person name="Kisaki G."/>
            <person name="Hamano K."/>
            <person name="Suezawa K."/>
            <person name="Otani M."/>
            <person name="Fukuda T."/>
            <person name="Manabe T."/>
            <person name="Gomi K."/>
            <person name="Tabuchi M."/>
            <person name="Akimitsu K."/>
            <person name="Kataoka I."/>
        </authorList>
    </citation>
    <scope>NUCLEOTIDE SEQUENCE [LARGE SCALE GENOMIC DNA]</scope>
    <source>
        <strain evidence="2">cv. Fuchu</strain>
    </source>
</reference>
<dbReference type="AlphaFoldDB" id="A0A7J0GYB0"/>
<keyword evidence="2" id="KW-1185">Reference proteome</keyword>
<evidence type="ECO:0000313" key="2">
    <source>
        <dbReference type="Proteomes" id="UP000585474"/>
    </source>
</evidence>
<dbReference type="Proteomes" id="UP000585474">
    <property type="component" value="Unassembled WGS sequence"/>
</dbReference>
<accession>A0A7J0GYB0</accession>
<proteinExistence type="predicted"/>
<name>A0A7J0GYB0_9ERIC</name>
<sequence length="279" mass="31261">MGYSTFPPKCMHFHTESACTFSPRCPTPPTGVCRKVLHFVSCHGSISPPLCAQLERSPLLIKSRAKKTCFGFGGVTPFDVQLLKIIFIFFLKLLTRHPTLVAPLMSSQTSAHPKASPYALYRSGFSKYHYGSSKYPCACFAYLCTTVAFPCPFFLLIPLDPCQTIVSPIWTLLSSHYSPSVFFPHSISCFPWKLSEFLHLVSKLHPFESSILMEINFFCRLGTYLTSVNVTNLPSAMQNRTDPLPITLLAVLFIHPYTSLACYIYREYLSVSAQVISIA</sequence>
<evidence type="ECO:0000313" key="1">
    <source>
        <dbReference type="EMBL" id="GFZ15820.1"/>
    </source>
</evidence>
<organism evidence="1 2">
    <name type="scientific">Actinidia rufa</name>
    <dbReference type="NCBI Taxonomy" id="165716"/>
    <lineage>
        <taxon>Eukaryota</taxon>
        <taxon>Viridiplantae</taxon>
        <taxon>Streptophyta</taxon>
        <taxon>Embryophyta</taxon>
        <taxon>Tracheophyta</taxon>
        <taxon>Spermatophyta</taxon>
        <taxon>Magnoliopsida</taxon>
        <taxon>eudicotyledons</taxon>
        <taxon>Gunneridae</taxon>
        <taxon>Pentapetalae</taxon>
        <taxon>asterids</taxon>
        <taxon>Ericales</taxon>
        <taxon>Actinidiaceae</taxon>
        <taxon>Actinidia</taxon>
    </lineage>
</organism>
<comment type="caution">
    <text evidence="1">The sequence shown here is derived from an EMBL/GenBank/DDBJ whole genome shotgun (WGS) entry which is preliminary data.</text>
</comment>